<gene>
    <name evidence="2" type="ORF">FPE_LOCUS32337</name>
</gene>
<name>A0AAD2AB19_9LAMI</name>
<protein>
    <submittedName>
        <fullName evidence="2">Uncharacterized protein</fullName>
    </submittedName>
</protein>
<dbReference type="EMBL" id="OU503056">
    <property type="protein sequence ID" value="CAI9784907.1"/>
    <property type="molecule type" value="Genomic_DNA"/>
</dbReference>
<dbReference type="Proteomes" id="UP000834106">
    <property type="component" value="Chromosome 21"/>
</dbReference>
<reference evidence="2" key="1">
    <citation type="submission" date="2023-05" db="EMBL/GenBank/DDBJ databases">
        <authorList>
            <person name="Huff M."/>
        </authorList>
    </citation>
    <scope>NUCLEOTIDE SEQUENCE</scope>
</reference>
<dbReference type="PANTHER" id="PTHR31280:SF4">
    <property type="entry name" value="ELONGATION FACTOR TS (DUF810)"/>
    <property type="match status" value="1"/>
</dbReference>
<keyword evidence="3" id="KW-1185">Reference proteome</keyword>
<organism evidence="2 3">
    <name type="scientific">Fraxinus pennsylvanica</name>
    <dbReference type="NCBI Taxonomy" id="56036"/>
    <lineage>
        <taxon>Eukaryota</taxon>
        <taxon>Viridiplantae</taxon>
        <taxon>Streptophyta</taxon>
        <taxon>Embryophyta</taxon>
        <taxon>Tracheophyta</taxon>
        <taxon>Spermatophyta</taxon>
        <taxon>Magnoliopsida</taxon>
        <taxon>eudicotyledons</taxon>
        <taxon>Gunneridae</taxon>
        <taxon>Pentapetalae</taxon>
        <taxon>asterids</taxon>
        <taxon>lamiids</taxon>
        <taxon>Lamiales</taxon>
        <taxon>Oleaceae</taxon>
        <taxon>Oleeae</taxon>
        <taxon>Fraxinus</taxon>
    </lineage>
</organism>
<proteinExistence type="predicted"/>
<accession>A0AAD2AB19</accession>
<evidence type="ECO:0000313" key="2">
    <source>
        <dbReference type="EMBL" id="CAI9784907.1"/>
    </source>
</evidence>
<dbReference type="InterPro" id="IPR008528">
    <property type="entry name" value="unc-13_homologue"/>
</dbReference>
<sequence>MASIFRDRSLGLGHSKRNSFYSTATATSTNLSPSSATPSFAATTTSFSEALPCPFGDVTLSATDLRASAYEIFLASTRSSSSKPLTYTSNSLSNNNSISSNDGNSSLSNGNNSSNSSSSLQRSLTSTAASKMKKALGLRSSSKRGSDGGSPQSSGSGGKIKKPVTIGELMRVQMRVSDAMDSRIRRGLLRISAGQVD</sequence>
<evidence type="ECO:0000313" key="3">
    <source>
        <dbReference type="Proteomes" id="UP000834106"/>
    </source>
</evidence>
<feature type="region of interest" description="Disordered" evidence="1">
    <location>
        <begin position="81"/>
        <end position="165"/>
    </location>
</feature>
<feature type="compositionally biased region" description="Polar residues" evidence="1">
    <location>
        <begin position="120"/>
        <end position="129"/>
    </location>
</feature>
<dbReference type="PANTHER" id="PTHR31280">
    <property type="entry name" value="PROTEIN UNC-13 HOMOLOG"/>
    <property type="match status" value="1"/>
</dbReference>
<evidence type="ECO:0000256" key="1">
    <source>
        <dbReference type="SAM" id="MobiDB-lite"/>
    </source>
</evidence>
<dbReference type="AlphaFoldDB" id="A0AAD2AB19"/>
<feature type="compositionally biased region" description="Low complexity" evidence="1">
    <location>
        <begin position="89"/>
        <end position="119"/>
    </location>
</feature>